<feature type="chain" id="PRO_5047352810" evidence="1">
    <location>
        <begin position="24"/>
        <end position="872"/>
    </location>
</feature>
<keyword evidence="4" id="KW-1185">Reference proteome</keyword>
<dbReference type="InterPro" id="IPR012334">
    <property type="entry name" value="Pectin_lyas_fold"/>
</dbReference>
<dbReference type="InterPro" id="IPR011050">
    <property type="entry name" value="Pectin_lyase_fold/virulence"/>
</dbReference>
<evidence type="ECO:0000259" key="2">
    <source>
        <dbReference type="Pfam" id="PF13229"/>
    </source>
</evidence>
<keyword evidence="1" id="KW-0732">Signal</keyword>
<name>A0ABZ0IHT6_9BACT</name>
<evidence type="ECO:0000313" key="3">
    <source>
        <dbReference type="EMBL" id="WOK04593.1"/>
    </source>
</evidence>
<dbReference type="InterPro" id="IPR013783">
    <property type="entry name" value="Ig-like_fold"/>
</dbReference>
<dbReference type="EMBL" id="CP136051">
    <property type="protein sequence ID" value="WOK04593.1"/>
    <property type="molecule type" value="Genomic_DNA"/>
</dbReference>
<dbReference type="InterPro" id="IPR006626">
    <property type="entry name" value="PbH1"/>
</dbReference>
<feature type="signal peptide" evidence="1">
    <location>
        <begin position="1"/>
        <end position="23"/>
    </location>
</feature>
<organism evidence="3 4">
    <name type="scientific">Imperialibacter roseus</name>
    <dbReference type="NCBI Taxonomy" id="1324217"/>
    <lineage>
        <taxon>Bacteria</taxon>
        <taxon>Pseudomonadati</taxon>
        <taxon>Bacteroidota</taxon>
        <taxon>Cytophagia</taxon>
        <taxon>Cytophagales</taxon>
        <taxon>Flammeovirgaceae</taxon>
        <taxon>Imperialibacter</taxon>
    </lineage>
</organism>
<dbReference type="Gene3D" id="2.160.20.10">
    <property type="entry name" value="Single-stranded right-handed beta-helix, Pectin lyase-like"/>
    <property type="match status" value="1"/>
</dbReference>
<evidence type="ECO:0000256" key="1">
    <source>
        <dbReference type="SAM" id="SignalP"/>
    </source>
</evidence>
<protein>
    <submittedName>
        <fullName evidence="3">Right-handed parallel beta-helix repeat-containing protein</fullName>
    </submittedName>
</protein>
<dbReference type="SMART" id="SM00710">
    <property type="entry name" value="PbH1"/>
    <property type="match status" value="5"/>
</dbReference>
<gene>
    <name evidence="3" type="ORF">RT717_16040</name>
</gene>
<evidence type="ECO:0000313" key="4">
    <source>
        <dbReference type="Proteomes" id="UP001302349"/>
    </source>
</evidence>
<dbReference type="Pfam" id="PF13229">
    <property type="entry name" value="Beta_helix"/>
    <property type="match status" value="1"/>
</dbReference>
<dbReference type="RefSeq" id="WP_317487398.1">
    <property type="nucleotide sequence ID" value="NZ_CP136051.1"/>
</dbReference>
<dbReference type="InterPro" id="IPR039448">
    <property type="entry name" value="Beta_helix"/>
</dbReference>
<sequence>MKVKQLVGMLTCLVMLVFAISCGDDEPAPSKFKLEADIDFSPENPAVNEEITLDASGSVDADAIGFTAEWTLLSQPAGSTTEITNADAIIASLIPDVEGDYEVQLKISNADEGVNDTKQVTISALAPGYVELSGLIDSDMTLENINLDPTLVDYLVTGDVSVLAVLTVEPGVVIHFQEDKMMKIEQGGTLLAAGTEADSIIFTTANEEADLFWKGLYIQSASAQNILKYAEVSYAGNTAMDFNGADYMAGVGVNGGGNIKIENSLFAANKGYGVYLDDDGGKLNTFKDNLFVDNENGMAVWAETAASVDNTTAFTNSTNADVEIFSSSIAEATEITWKALSNDARYTVSGDIDVNGVLNVAPGAKFGLDEDVMITVDGAFIAAGTAESPIEFTTSDEASALRWKGIYVNSADGRNILNHVTLSYAGNSVMNFSGEDFSAGVGIELGAKMAFKNSTFSNNKGYGVYADDAGGQIGAFESNTFVSNDRAVGLPADQAEMIDGASVFTDNTNADVEIFESDFSESKTSTWKKLSGGAAYRLSGDMDVNGKLTLAAGAIVNFDENVLVRVFGSLTAVGTATDRIVFTTSNPGGELYWKGIYVSSASSLNNFDFTDFSFAGNSPIDFSGADFAAAIGVDITGKVSVTNSTFTNNKDYGIYADESGGQIGSFGSNSFSDNKRGVGIPADELDAIDGASTFSNNSFADVEVFESDLAQDKVVTWKSLTTGASYRITGNIRVYGKVTVEAGASFKMDEDVQILVDGAFTAKGTSTNMITFTSSNIDGGLHWKGFYFSSTDAGNEFDFCNIAYGGNSPHDFNGADFPANIAVNSDGKVTVTNSAITNSSGYGIYSKGVTNDFAGAAAGNTFTDNASGNNQE</sequence>
<proteinExistence type="predicted"/>
<feature type="domain" description="Right handed beta helix" evidence="2">
    <location>
        <begin position="223"/>
        <end position="312"/>
    </location>
</feature>
<dbReference type="PROSITE" id="PS51257">
    <property type="entry name" value="PROKAR_LIPOPROTEIN"/>
    <property type="match status" value="1"/>
</dbReference>
<dbReference type="Proteomes" id="UP001302349">
    <property type="component" value="Chromosome"/>
</dbReference>
<dbReference type="Gene3D" id="2.60.40.10">
    <property type="entry name" value="Immunoglobulins"/>
    <property type="match status" value="1"/>
</dbReference>
<dbReference type="SUPFAM" id="SSF51126">
    <property type="entry name" value="Pectin lyase-like"/>
    <property type="match status" value="2"/>
</dbReference>
<accession>A0ABZ0IHT6</accession>
<reference evidence="3 4" key="1">
    <citation type="journal article" date="2023" name="Microbiol. Resour. Announc.">
        <title>Complete Genome Sequence of Imperialibacter roseus strain P4T.</title>
        <authorList>
            <person name="Tizabi D.R."/>
            <person name="Bachvaroff T."/>
            <person name="Hill R.T."/>
        </authorList>
    </citation>
    <scope>NUCLEOTIDE SEQUENCE [LARGE SCALE GENOMIC DNA]</scope>
    <source>
        <strain evidence="3 4">P4T</strain>
    </source>
</reference>